<dbReference type="EMBL" id="JAKUCV010003031">
    <property type="protein sequence ID" value="KAJ4840514.1"/>
    <property type="molecule type" value="Genomic_DNA"/>
</dbReference>
<evidence type="ECO:0000256" key="4">
    <source>
        <dbReference type="ARBA" id="ARBA00023242"/>
    </source>
</evidence>
<dbReference type="OrthoDB" id="1935022at2759"/>
<evidence type="ECO:0000256" key="1">
    <source>
        <dbReference type="ARBA" id="ARBA00004123"/>
    </source>
</evidence>
<keyword evidence="4" id="KW-0539">Nucleus</keyword>
<feature type="region of interest" description="Leucine repeat II (LRII)" evidence="5">
    <location>
        <begin position="294"/>
        <end position="326"/>
    </location>
</feature>
<gene>
    <name evidence="6" type="ORF">Tsubulata_000456</name>
</gene>
<comment type="subcellular location">
    <subcellularLocation>
        <location evidence="1">Nucleus</location>
    </subcellularLocation>
</comment>
<dbReference type="AlphaFoldDB" id="A0A9Q0FZ04"/>
<keyword evidence="2" id="KW-0805">Transcription regulation</keyword>
<organism evidence="6 7">
    <name type="scientific">Turnera subulata</name>
    <dbReference type="NCBI Taxonomy" id="218843"/>
    <lineage>
        <taxon>Eukaryota</taxon>
        <taxon>Viridiplantae</taxon>
        <taxon>Streptophyta</taxon>
        <taxon>Embryophyta</taxon>
        <taxon>Tracheophyta</taxon>
        <taxon>Spermatophyta</taxon>
        <taxon>Magnoliopsida</taxon>
        <taxon>eudicotyledons</taxon>
        <taxon>Gunneridae</taxon>
        <taxon>Pentapetalae</taxon>
        <taxon>rosids</taxon>
        <taxon>fabids</taxon>
        <taxon>Malpighiales</taxon>
        <taxon>Passifloraceae</taxon>
        <taxon>Turnera</taxon>
    </lineage>
</organism>
<comment type="similarity">
    <text evidence="5">Belongs to the GRAS family.</text>
</comment>
<comment type="caution">
    <text evidence="6">The sequence shown here is derived from an EMBL/GenBank/DDBJ whole genome shotgun (WGS) entry which is preliminary data.</text>
</comment>
<evidence type="ECO:0000256" key="5">
    <source>
        <dbReference type="PROSITE-ProRule" id="PRU01191"/>
    </source>
</evidence>
<dbReference type="GO" id="GO:0005634">
    <property type="term" value="C:nucleus"/>
    <property type="evidence" value="ECO:0007669"/>
    <property type="project" value="UniProtKB-SubCell"/>
</dbReference>
<dbReference type="Proteomes" id="UP001141552">
    <property type="component" value="Unassembled WGS sequence"/>
</dbReference>
<feature type="region of interest" description="SAW" evidence="5">
    <location>
        <begin position="440"/>
        <end position="514"/>
    </location>
</feature>
<reference evidence="6" key="2">
    <citation type="journal article" date="2023" name="Plants (Basel)">
        <title>Annotation of the Turnera subulata (Passifloraceae) Draft Genome Reveals the S-Locus Evolved after the Divergence of Turneroideae from Passifloroideae in a Stepwise Manner.</title>
        <authorList>
            <person name="Henning P.M."/>
            <person name="Roalson E.H."/>
            <person name="Mir W."/>
            <person name="McCubbin A.G."/>
            <person name="Shore J.S."/>
        </authorList>
    </citation>
    <scope>NUCLEOTIDE SEQUENCE</scope>
    <source>
        <strain evidence="6">F60SS</strain>
    </source>
</reference>
<dbReference type="PANTHER" id="PTHR31636">
    <property type="entry name" value="OSJNBA0084A10.13 PROTEIN-RELATED"/>
    <property type="match status" value="1"/>
</dbReference>
<dbReference type="PROSITE" id="PS50985">
    <property type="entry name" value="GRAS"/>
    <property type="match status" value="1"/>
</dbReference>
<feature type="short sequence motif" description="VHIID" evidence="5">
    <location>
        <begin position="243"/>
        <end position="247"/>
    </location>
</feature>
<protein>
    <submittedName>
        <fullName evidence="6">Uncharacterized protein</fullName>
    </submittedName>
</protein>
<comment type="caution">
    <text evidence="5">Lacks conserved residue(s) required for the propagation of feature annotation.</text>
</comment>
<dbReference type="Pfam" id="PF03514">
    <property type="entry name" value="GRAS"/>
    <property type="match status" value="1"/>
</dbReference>
<dbReference type="InterPro" id="IPR005202">
    <property type="entry name" value="TF_GRAS"/>
</dbReference>
<accession>A0A9Q0FZ04</accession>
<sequence length="514" mass="57518">MDTAQVGGSYDQSSSCVSIEDFSDVSSSILLSSAMRVNDDQSLIAPVYAGHLPVIFPMEQGFMNLERNTMLDEQLTVDETEDVSDWLVSESSLPSEDQSLEGTEAGSSLLASPVSSEASTGLLPNQTSLVLPSDDMEVDDQLSILHLLKAYGEAMEMEAKELGEEIVKRLHEKACPMGSTLQRLAYYLIQALDKEVDFLVQEASRNFEAAFLAFYQIFPYGRFAHFTANSVILEAIPRDVEVVHIVDFDIGNGVQWPSVIEAIARRGHRGVRLTAIKWEEEDYVSAPATHRFEETKMRLQEYARSFGLRLKVEEMGMDALVSEMKRTKKNGGGSEWLAFNCMLGLPHMGKVRSISSVLEFLRIAKDSIRVNSGGGSVNRGIIIFGDGTGWDRGMRGLKSDGSNFEGHFVQFQAFLESIDHHFPHHLREARIAMECLFMIPHLSSLIDSTMWQDNRTLSDVGLEAWRMRKESLLEAKELVREGESMYWVNIEGVKANQMVLGYMGTPLVKVSCWR</sequence>
<evidence type="ECO:0000256" key="3">
    <source>
        <dbReference type="ARBA" id="ARBA00023163"/>
    </source>
</evidence>
<evidence type="ECO:0000313" key="6">
    <source>
        <dbReference type="EMBL" id="KAJ4840514.1"/>
    </source>
</evidence>
<reference evidence="6" key="1">
    <citation type="submission" date="2022-02" db="EMBL/GenBank/DDBJ databases">
        <authorList>
            <person name="Henning P.M."/>
            <person name="McCubbin A.G."/>
            <person name="Shore J.S."/>
        </authorList>
    </citation>
    <scope>NUCLEOTIDE SEQUENCE</scope>
    <source>
        <strain evidence="6">F60SS</strain>
        <tissue evidence="6">Leaves</tissue>
    </source>
</reference>
<evidence type="ECO:0000256" key="2">
    <source>
        <dbReference type="ARBA" id="ARBA00023015"/>
    </source>
</evidence>
<keyword evidence="3" id="KW-0804">Transcription</keyword>
<name>A0A9Q0FZ04_9ROSI</name>
<evidence type="ECO:0000313" key="7">
    <source>
        <dbReference type="Proteomes" id="UP001141552"/>
    </source>
</evidence>
<proteinExistence type="inferred from homology"/>
<keyword evidence="7" id="KW-1185">Reference proteome</keyword>